<protein>
    <submittedName>
        <fullName evidence="1">Uncharacterized protein</fullName>
    </submittedName>
</protein>
<organism evidence="1 2">
    <name type="scientific">Streptomyces pyxinicus</name>
    <dbReference type="NCBI Taxonomy" id="2970331"/>
    <lineage>
        <taxon>Bacteria</taxon>
        <taxon>Bacillati</taxon>
        <taxon>Actinomycetota</taxon>
        <taxon>Actinomycetes</taxon>
        <taxon>Kitasatosporales</taxon>
        <taxon>Streptomycetaceae</taxon>
        <taxon>Streptomyces</taxon>
    </lineage>
</organism>
<dbReference type="EMBL" id="JANUGP010000036">
    <property type="protein sequence ID" value="MCS0605694.1"/>
    <property type="molecule type" value="Genomic_DNA"/>
</dbReference>
<evidence type="ECO:0000313" key="1">
    <source>
        <dbReference type="EMBL" id="MCS0605694.1"/>
    </source>
</evidence>
<sequence>MLAVETTLAAWSRTATGEQLDNGPSLDDLGGPAAVAAEATELAAGPLLGILANATARSLTTHLASTLTPITQALQHGLTHPHSPWTLAEALDTLCNHPGLLAAMDPKLLSRLLAHHAGSALTHQSGTPHLARPALAGLLHLAVTGHCNRHRLLLILTDLDATEPPDALEMLPVLLGTAHSHFGDPALLTVLHRLEQHPHLPEPVRTDACFELALAQIKHAAEADNGPQAQALLDHAALRLNHVIDHSEARPDALAWLTAIHTVLAFTPDRHHSLDDLIDRLHRATCHHQAWNARLGEIPWLTARGSSQAAWHRLAARIHTTAAHLTQPSWYDAARTLADVLDIYRAIHAVRAAGPAPGLHTLIHPVIVDAFAHNAGLLHHLRQALEHDFAHHPDAAALHLSVNDSISSFGHPETQAVPAHREQEADWAAYPQLHGLITRTHTHAPTPTDPLILDSLERSLVQRLQAARPHPADQFDRHLRSLYDQLRRHRDFVPPIDGYLAGLVEHFLKFLYLRFDAQPNLYADRTAYLGPCPPSQTTRYWPEAALQNDYHCDLIGAFPHGTIHRERPDRGGGRSDLEYEPRPGIRFPIETKRRIAPFTRAELHASYLAQTANYTATSLPFALLLVGDHSGHNRGYSDIDDRVWTTLHARSPTEIPRLIVIGVLPIGRAVPSRTR</sequence>
<name>A0ABT2BAY4_9ACTN</name>
<comment type="caution">
    <text evidence="1">The sequence shown here is derived from an EMBL/GenBank/DDBJ whole genome shotgun (WGS) entry which is preliminary data.</text>
</comment>
<evidence type="ECO:0000313" key="2">
    <source>
        <dbReference type="Proteomes" id="UP001205612"/>
    </source>
</evidence>
<dbReference type="Proteomes" id="UP001205612">
    <property type="component" value="Unassembled WGS sequence"/>
</dbReference>
<gene>
    <name evidence="1" type="ORF">NX794_31500</name>
</gene>
<reference evidence="1 2" key="1">
    <citation type="submission" date="2022-08" db="EMBL/GenBank/DDBJ databases">
        <authorList>
            <person name="Somphong A."/>
            <person name="Phongsopitanun W."/>
        </authorList>
    </citation>
    <scope>NUCLEOTIDE SEQUENCE [LARGE SCALE GENOMIC DNA]</scope>
    <source>
        <strain evidence="1 2">LP11</strain>
    </source>
</reference>
<keyword evidence="2" id="KW-1185">Reference proteome</keyword>
<accession>A0ABT2BAY4</accession>
<proteinExistence type="predicted"/>
<dbReference type="RefSeq" id="WP_258782985.1">
    <property type="nucleotide sequence ID" value="NZ_JANUGP010000036.1"/>
</dbReference>